<keyword evidence="4" id="KW-0347">Helicase</keyword>
<organism evidence="11 12">
    <name type="scientific">Magallana gigas</name>
    <name type="common">Pacific oyster</name>
    <name type="synonym">Crassostrea gigas</name>
    <dbReference type="NCBI Taxonomy" id="29159"/>
    <lineage>
        <taxon>Eukaryota</taxon>
        <taxon>Metazoa</taxon>
        <taxon>Spiralia</taxon>
        <taxon>Lophotrochozoa</taxon>
        <taxon>Mollusca</taxon>
        <taxon>Bivalvia</taxon>
        <taxon>Autobranchia</taxon>
        <taxon>Pteriomorphia</taxon>
        <taxon>Ostreida</taxon>
        <taxon>Ostreoidea</taxon>
        <taxon>Ostreidae</taxon>
        <taxon>Magallana</taxon>
    </lineage>
</organism>
<dbReference type="InterPro" id="IPR001650">
    <property type="entry name" value="Helicase_C-like"/>
</dbReference>
<dbReference type="GO" id="GO:0003676">
    <property type="term" value="F:nucleic acid binding"/>
    <property type="evidence" value="ECO:0007669"/>
    <property type="project" value="InterPro"/>
</dbReference>
<dbReference type="GO" id="GO:0005524">
    <property type="term" value="F:ATP binding"/>
    <property type="evidence" value="ECO:0007669"/>
    <property type="project" value="UniProtKB-KW"/>
</dbReference>
<dbReference type="SUPFAM" id="SSF52540">
    <property type="entry name" value="P-loop containing nucleoside triphosphate hydrolases"/>
    <property type="match status" value="2"/>
</dbReference>
<feature type="short sequence motif" description="Q motif" evidence="6">
    <location>
        <begin position="223"/>
        <end position="251"/>
    </location>
</feature>
<dbReference type="Pfam" id="PF00270">
    <property type="entry name" value="DEAD"/>
    <property type="match status" value="1"/>
</dbReference>
<dbReference type="PROSITE" id="PS51192">
    <property type="entry name" value="HELICASE_ATP_BIND_1"/>
    <property type="match status" value="1"/>
</dbReference>
<feature type="region of interest" description="Disordered" evidence="7">
    <location>
        <begin position="855"/>
        <end position="877"/>
    </location>
</feature>
<dbReference type="PANTHER" id="PTHR47959:SF1">
    <property type="entry name" value="ATP-DEPENDENT RNA HELICASE DBPA"/>
    <property type="match status" value="1"/>
</dbReference>
<evidence type="ECO:0000256" key="7">
    <source>
        <dbReference type="SAM" id="MobiDB-lite"/>
    </source>
</evidence>
<dbReference type="PANTHER" id="PTHR47959">
    <property type="entry name" value="ATP-DEPENDENT RNA HELICASE RHLE-RELATED"/>
    <property type="match status" value="1"/>
</dbReference>
<evidence type="ECO:0000256" key="2">
    <source>
        <dbReference type="ARBA" id="ARBA00022741"/>
    </source>
</evidence>
<dbReference type="CDD" id="cd18787">
    <property type="entry name" value="SF2_C_DEAD"/>
    <property type="match status" value="1"/>
</dbReference>
<dbReference type="GO" id="GO:0005829">
    <property type="term" value="C:cytosol"/>
    <property type="evidence" value="ECO:0007669"/>
    <property type="project" value="TreeGrafter"/>
</dbReference>
<evidence type="ECO:0000256" key="3">
    <source>
        <dbReference type="ARBA" id="ARBA00022801"/>
    </source>
</evidence>
<dbReference type="InterPro" id="IPR011545">
    <property type="entry name" value="DEAD/DEAH_box_helicase_dom"/>
</dbReference>
<evidence type="ECO:0000256" key="1">
    <source>
        <dbReference type="ARBA" id="ARBA00012552"/>
    </source>
</evidence>
<dbReference type="InterPro" id="IPR027417">
    <property type="entry name" value="P-loop_NTPase"/>
</dbReference>
<evidence type="ECO:0000313" key="11">
    <source>
        <dbReference type="EnsemblMetazoa" id="G2723.1:cds"/>
    </source>
</evidence>
<evidence type="ECO:0000256" key="5">
    <source>
        <dbReference type="ARBA" id="ARBA00022840"/>
    </source>
</evidence>
<accession>A0A8W8LB90</accession>
<feature type="domain" description="Helicase ATP-binding" evidence="8">
    <location>
        <begin position="255"/>
        <end position="527"/>
    </location>
</feature>
<dbReference type="SMART" id="SM00490">
    <property type="entry name" value="HELICc"/>
    <property type="match status" value="1"/>
</dbReference>
<evidence type="ECO:0000256" key="6">
    <source>
        <dbReference type="PROSITE-ProRule" id="PRU00552"/>
    </source>
</evidence>
<dbReference type="EC" id="3.6.4.13" evidence="1"/>
<keyword evidence="12" id="KW-1185">Reference proteome</keyword>
<dbReference type="Gene3D" id="3.40.50.300">
    <property type="entry name" value="P-loop containing nucleotide triphosphate hydrolases"/>
    <property type="match status" value="2"/>
</dbReference>
<dbReference type="EnsemblMetazoa" id="G2723.1">
    <property type="protein sequence ID" value="G2723.1:cds"/>
    <property type="gene ID" value="G2723"/>
</dbReference>
<dbReference type="PROSITE" id="PS00039">
    <property type="entry name" value="DEAD_ATP_HELICASE"/>
    <property type="match status" value="1"/>
</dbReference>
<evidence type="ECO:0000313" key="12">
    <source>
        <dbReference type="Proteomes" id="UP000005408"/>
    </source>
</evidence>
<keyword evidence="3" id="KW-0378">Hydrolase</keyword>
<dbReference type="CDD" id="cd17946">
    <property type="entry name" value="DEADc_DDX24"/>
    <property type="match status" value="1"/>
</dbReference>
<dbReference type="SMART" id="SM00487">
    <property type="entry name" value="DEXDc"/>
    <property type="match status" value="1"/>
</dbReference>
<keyword evidence="5" id="KW-0067">ATP-binding</keyword>
<name>A0A8W8LB90_MAGGI</name>
<feature type="compositionally biased region" description="Basic and acidic residues" evidence="7">
    <location>
        <begin position="188"/>
        <end position="204"/>
    </location>
</feature>
<dbReference type="Pfam" id="PF00271">
    <property type="entry name" value="Helicase_C"/>
    <property type="match status" value="1"/>
</dbReference>
<feature type="compositionally biased region" description="Basic residues" evidence="7">
    <location>
        <begin position="861"/>
        <end position="877"/>
    </location>
</feature>
<sequence>MATTRHVKLNSGWKKLDLTPDLLSDKEFESLISCKVITDYEIVDPKDSKKRKLSVNKLDYIKTSGPDTKRDKAKQREKSKDKKKVKKSANSNSAIDISSILLEDNDNSKRAKEKHKSKLKKDAVKRKSLEKNGPWTVTSVKSVRDQNGDSNLSKKLKKANKHSLVGNISNESNPNNSEKKTARKRKEKFVDSYSSERKRMKVMEESEEETESSDDGKINEKMAAWKDLFVPKEVLQALCKNKFFAPTPIQAMALPSAIRDRKDVVGAAETGSGKTLAFGIPVIHNILLRKEKQAKHSISSDDEEECEEMKDREKKSGEGEEYSDEKEKEDQEEIEMLNDEDEDDDDDDDDEIMFSDDSDFEGEENHNLGKVGDLGCVKVIDDADFSELGLPDAGPLLKKSNKSPLALILQPTRELAVQVKDHLQVAAAHTDITIAPILGGMSAEKQKRILKKCPDILVATPGRLWELMSQDPYLSRIDEVDTLVIDEADRMIEKGHFEELTQILNYINRNEKKKNTRQTFVFSATLTLVHSGPQRSSRKKMALTEEKKLETLMSRIQMREKPKVIDITRKIGTVETLTEARINCTLEEKDLYLYYFLIQYPGRTLVFANSKDCIRRLISIFTLLKTNPLPLHADMHQKQRLKNLEKFTANDNAVLLASDVAARGLDIPNVEHVIHYQVPQTVENYVHRSGRTARAMKEGLSVMLISPDDVKNYRKIVHTLNRDEDLPIFPVEHQLLSVLKKRLNLAKRIDTEEHRFNKKKRQNEWFEKAAREMDMLMDDEELLSDLGDSFERSGRKQELRQLRTELDQMLKQRLAPHTFSGKYLTQSGKLELPANEEKKDAIKILKKDKKLHCDLESNQQSKKKLNVKKKSKWKKRK</sequence>
<feature type="region of interest" description="Disordered" evidence="7">
    <location>
        <begin position="47"/>
        <end position="215"/>
    </location>
</feature>
<feature type="compositionally biased region" description="Low complexity" evidence="7">
    <location>
        <begin position="162"/>
        <end position="176"/>
    </location>
</feature>
<dbReference type="GO" id="GO:0016787">
    <property type="term" value="F:hydrolase activity"/>
    <property type="evidence" value="ECO:0007669"/>
    <property type="project" value="UniProtKB-KW"/>
</dbReference>
<dbReference type="AlphaFoldDB" id="A0A8W8LB90"/>
<dbReference type="InterPro" id="IPR014014">
    <property type="entry name" value="RNA_helicase_DEAD_Q_motif"/>
</dbReference>
<feature type="compositionally biased region" description="Acidic residues" evidence="7">
    <location>
        <begin position="330"/>
        <end position="362"/>
    </location>
</feature>
<dbReference type="PROSITE" id="PS51195">
    <property type="entry name" value="Q_MOTIF"/>
    <property type="match status" value="1"/>
</dbReference>
<dbReference type="GO" id="GO:0003724">
    <property type="term" value="F:RNA helicase activity"/>
    <property type="evidence" value="ECO:0007669"/>
    <property type="project" value="UniProtKB-EC"/>
</dbReference>
<dbReference type="PROSITE" id="PS51194">
    <property type="entry name" value="HELICASE_CTER"/>
    <property type="match status" value="1"/>
</dbReference>
<feature type="compositionally biased region" description="Low complexity" evidence="7">
    <location>
        <begin position="88"/>
        <end position="100"/>
    </location>
</feature>
<dbReference type="InterPro" id="IPR014001">
    <property type="entry name" value="Helicase_ATP-bd"/>
</dbReference>
<keyword evidence="2" id="KW-0547">Nucleotide-binding</keyword>
<feature type="region of interest" description="Disordered" evidence="7">
    <location>
        <begin position="293"/>
        <end position="367"/>
    </location>
</feature>
<reference evidence="11" key="1">
    <citation type="submission" date="2022-08" db="UniProtKB">
        <authorList>
            <consortium name="EnsemblMetazoa"/>
        </authorList>
    </citation>
    <scope>IDENTIFICATION</scope>
    <source>
        <strain evidence="11">05x7-T-G4-1.051#20</strain>
    </source>
</reference>
<feature type="domain" description="Helicase C-terminal" evidence="9">
    <location>
        <begin position="590"/>
        <end position="737"/>
    </location>
</feature>
<feature type="compositionally biased region" description="Basic and acidic residues" evidence="7">
    <location>
        <begin position="120"/>
        <end position="130"/>
    </location>
</feature>
<feature type="domain" description="DEAD-box RNA helicase Q" evidence="10">
    <location>
        <begin position="223"/>
        <end position="251"/>
    </location>
</feature>
<dbReference type="Proteomes" id="UP000005408">
    <property type="component" value="Unassembled WGS sequence"/>
</dbReference>
<evidence type="ECO:0000259" key="10">
    <source>
        <dbReference type="PROSITE" id="PS51195"/>
    </source>
</evidence>
<feature type="compositionally biased region" description="Basic and acidic residues" evidence="7">
    <location>
        <begin position="309"/>
        <end position="318"/>
    </location>
</feature>
<evidence type="ECO:0000259" key="8">
    <source>
        <dbReference type="PROSITE" id="PS51192"/>
    </source>
</evidence>
<proteinExistence type="predicted"/>
<evidence type="ECO:0000256" key="4">
    <source>
        <dbReference type="ARBA" id="ARBA00022806"/>
    </source>
</evidence>
<protein>
    <recommendedName>
        <fullName evidence="1">RNA helicase</fullName>
        <ecNumber evidence="1">3.6.4.13</ecNumber>
    </recommendedName>
</protein>
<evidence type="ECO:0000259" key="9">
    <source>
        <dbReference type="PROSITE" id="PS51194"/>
    </source>
</evidence>
<dbReference type="InterPro" id="IPR000629">
    <property type="entry name" value="RNA-helicase_DEAD-box_CS"/>
</dbReference>
<feature type="compositionally biased region" description="Basic and acidic residues" evidence="7">
    <location>
        <begin position="67"/>
        <end position="80"/>
    </location>
</feature>
<dbReference type="InterPro" id="IPR050079">
    <property type="entry name" value="DEAD_box_RNA_helicase"/>
</dbReference>